<dbReference type="AlphaFoldDB" id="A0A256GAM6"/>
<keyword evidence="5" id="KW-1185">Reference proteome</keyword>
<dbReference type="Pfam" id="PF24199">
    <property type="entry name" value="DUF7424"/>
    <property type="match status" value="1"/>
</dbReference>
<dbReference type="EMBL" id="WBWF01000041">
    <property type="protein sequence ID" value="KAB2698266.1"/>
    <property type="molecule type" value="Genomic_DNA"/>
</dbReference>
<evidence type="ECO:0000313" key="3">
    <source>
        <dbReference type="EMBL" id="OYR24098.1"/>
    </source>
</evidence>
<evidence type="ECO:0000313" key="2">
    <source>
        <dbReference type="EMBL" id="KAB2698266.1"/>
    </source>
</evidence>
<reference evidence="2 5" key="2">
    <citation type="submission" date="2019-09" db="EMBL/GenBank/DDBJ databases">
        <title>Taxonomic organization of the family Brucellaceae based on a phylogenomic approach.</title>
        <authorList>
            <person name="Leclercq S."/>
            <person name="Cloeckaert A."/>
            <person name="Zygmunt M.S."/>
        </authorList>
    </citation>
    <scope>NUCLEOTIDE SEQUENCE [LARGE SCALE GENOMIC DNA]</scope>
    <source>
        <strain evidence="2 5">LUP23</strain>
    </source>
</reference>
<evidence type="ECO:0000259" key="1">
    <source>
        <dbReference type="Pfam" id="PF24199"/>
    </source>
</evidence>
<sequence>MFKKIALTCCIAAGLSACKQEVVGTIYVRDLLEVLETKKDIPVDISINVYEMGIAKKCNDPKSDQIVKAVAAQFQSATLAGCETIQGSMRDRMTIKATTVLTTQDDQQLRPAKYLLQFNAMKTSVPDTGKSLDGFFVIAQFDKAKYEQVQKAVRAVDMMAGIDLNDIGIKITINNDLRQNVIVAPSIGSFVDGYPSDRKDVQYDLEPRKESEFTFGNVKATSLVRYDWATIASFAVRDNQGEVVKTQ</sequence>
<protein>
    <recommendedName>
        <fullName evidence="1">DUF7424 domain-containing protein</fullName>
    </recommendedName>
</protein>
<gene>
    <name evidence="3" type="ORF">CES86_5142</name>
    <name evidence="2" type="ORF">F9L03_26195</name>
</gene>
<evidence type="ECO:0000313" key="5">
    <source>
        <dbReference type="Proteomes" id="UP000435957"/>
    </source>
</evidence>
<dbReference type="PROSITE" id="PS51257">
    <property type="entry name" value="PROKAR_LIPOPROTEIN"/>
    <property type="match status" value="1"/>
</dbReference>
<organism evidence="3 4">
    <name type="scientific">Brucella lupini</name>
    <dbReference type="NCBI Taxonomy" id="255457"/>
    <lineage>
        <taxon>Bacteria</taxon>
        <taxon>Pseudomonadati</taxon>
        <taxon>Pseudomonadota</taxon>
        <taxon>Alphaproteobacteria</taxon>
        <taxon>Hyphomicrobiales</taxon>
        <taxon>Brucellaceae</taxon>
        <taxon>Brucella/Ochrobactrum group</taxon>
        <taxon>Brucella</taxon>
    </lineage>
</organism>
<dbReference type="RefSeq" id="WP_094515840.1">
    <property type="nucleotide sequence ID" value="NZ_JBHEEP010000052.1"/>
</dbReference>
<dbReference type="Proteomes" id="UP000435957">
    <property type="component" value="Unassembled WGS sequence"/>
</dbReference>
<dbReference type="InterPro" id="IPR055847">
    <property type="entry name" value="DUF7424"/>
</dbReference>
<feature type="domain" description="DUF7424" evidence="1">
    <location>
        <begin position="21"/>
        <end position="234"/>
    </location>
</feature>
<dbReference type="EMBL" id="NNRN01000063">
    <property type="protein sequence ID" value="OYR24098.1"/>
    <property type="molecule type" value="Genomic_DNA"/>
</dbReference>
<reference evidence="3 4" key="1">
    <citation type="submission" date="2017-07" db="EMBL/GenBank/DDBJ databases">
        <title>Draft genome of Ochrobactrum lupini type strain LUP21.</title>
        <authorList>
            <person name="Krzyzanowska D.M."/>
            <person name="Jafra S."/>
        </authorList>
    </citation>
    <scope>NUCLEOTIDE SEQUENCE [LARGE SCALE GENOMIC DNA]</scope>
    <source>
        <strain evidence="3 4">LUP21</strain>
    </source>
</reference>
<proteinExistence type="predicted"/>
<name>A0A256GAM6_9HYPH</name>
<accession>A0A256GAM6</accession>
<evidence type="ECO:0000313" key="4">
    <source>
        <dbReference type="Proteomes" id="UP000216363"/>
    </source>
</evidence>
<comment type="caution">
    <text evidence="3">The sequence shown here is derived from an EMBL/GenBank/DDBJ whole genome shotgun (WGS) entry which is preliminary data.</text>
</comment>
<dbReference type="Proteomes" id="UP000216363">
    <property type="component" value="Unassembled WGS sequence"/>
</dbReference>